<evidence type="ECO:0000313" key="2">
    <source>
        <dbReference type="Proteomes" id="UP000823775"/>
    </source>
</evidence>
<keyword evidence="2" id="KW-1185">Reference proteome</keyword>
<organism evidence="1 2">
    <name type="scientific">Datura stramonium</name>
    <name type="common">Jimsonweed</name>
    <name type="synonym">Common thornapple</name>
    <dbReference type="NCBI Taxonomy" id="4076"/>
    <lineage>
        <taxon>Eukaryota</taxon>
        <taxon>Viridiplantae</taxon>
        <taxon>Streptophyta</taxon>
        <taxon>Embryophyta</taxon>
        <taxon>Tracheophyta</taxon>
        <taxon>Spermatophyta</taxon>
        <taxon>Magnoliopsida</taxon>
        <taxon>eudicotyledons</taxon>
        <taxon>Gunneridae</taxon>
        <taxon>Pentapetalae</taxon>
        <taxon>asterids</taxon>
        <taxon>lamiids</taxon>
        <taxon>Solanales</taxon>
        <taxon>Solanaceae</taxon>
        <taxon>Solanoideae</taxon>
        <taxon>Datureae</taxon>
        <taxon>Datura</taxon>
    </lineage>
</organism>
<sequence length="75" mass="8419">MASLDLSSGKLSLFNPLWLLRHHATQLHKNNHSLTPIYASGLYHSLNLTLYQSSSFNKYGLNNEIFGGKGSKKKE</sequence>
<protein>
    <submittedName>
        <fullName evidence="1">Uncharacterized protein</fullName>
    </submittedName>
</protein>
<evidence type="ECO:0000313" key="1">
    <source>
        <dbReference type="EMBL" id="MCD7465641.1"/>
    </source>
</evidence>
<comment type="caution">
    <text evidence="1">The sequence shown here is derived from an EMBL/GenBank/DDBJ whole genome shotgun (WGS) entry which is preliminary data.</text>
</comment>
<dbReference type="Proteomes" id="UP000823775">
    <property type="component" value="Unassembled WGS sequence"/>
</dbReference>
<feature type="non-terminal residue" evidence="1">
    <location>
        <position position="75"/>
    </location>
</feature>
<gene>
    <name evidence="1" type="ORF">HAX54_001660</name>
</gene>
<proteinExistence type="predicted"/>
<reference evidence="1 2" key="1">
    <citation type="journal article" date="2021" name="BMC Genomics">
        <title>Datura genome reveals duplications of psychoactive alkaloid biosynthetic genes and high mutation rate following tissue culture.</title>
        <authorList>
            <person name="Rajewski A."/>
            <person name="Carter-House D."/>
            <person name="Stajich J."/>
            <person name="Litt A."/>
        </authorList>
    </citation>
    <scope>NUCLEOTIDE SEQUENCE [LARGE SCALE GENOMIC DNA]</scope>
    <source>
        <strain evidence="1">AR-01</strain>
    </source>
</reference>
<dbReference type="EMBL" id="JACEIK010001066">
    <property type="protein sequence ID" value="MCD7465641.1"/>
    <property type="molecule type" value="Genomic_DNA"/>
</dbReference>
<accession>A0ABS8T2Q2</accession>
<name>A0ABS8T2Q2_DATST</name>